<organism evidence="2 3">
    <name type="scientific">Crossiella equi</name>
    <dbReference type="NCBI Taxonomy" id="130796"/>
    <lineage>
        <taxon>Bacteria</taxon>
        <taxon>Bacillati</taxon>
        <taxon>Actinomycetota</taxon>
        <taxon>Actinomycetes</taxon>
        <taxon>Pseudonocardiales</taxon>
        <taxon>Pseudonocardiaceae</taxon>
        <taxon>Crossiella</taxon>
    </lineage>
</organism>
<evidence type="ECO:0000313" key="3">
    <source>
        <dbReference type="Proteomes" id="UP001519363"/>
    </source>
</evidence>
<evidence type="ECO:0000256" key="1">
    <source>
        <dbReference type="SAM" id="Phobius"/>
    </source>
</evidence>
<feature type="transmembrane region" description="Helical" evidence="1">
    <location>
        <begin position="12"/>
        <end position="29"/>
    </location>
</feature>
<gene>
    <name evidence="2" type="ORF">JOF53_003792</name>
</gene>
<feature type="transmembrane region" description="Helical" evidence="1">
    <location>
        <begin position="36"/>
        <end position="64"/>
    </location>
</feature>
<reference evidence="2 3" key="1">
    <citation type="submission" date="2021-03" db="EMBL/GenBank/DDBJ databases">
        <title>Sequencing the genomes of 1000 actinobacteria strains.</title>
        <authorList>
            <person name="Klenk H.-P."/>
        </authorList>
    </citation>
    <scope>NUCLEOTIDE SEQUENCE [LARGE SCALE GENOMIC DNA]</scope>
    <source>
        <strain evidence="2 3">DSM 44580</strain>
    </source>
</reference>
<comment type="caution">
    <text evidence="2">The sequence shown here is derived from an EMBL/GenBank/DDBJ whole genome shotgun (WGS) entry which is preliminary data.</text>
</comment>
<dbReference type="EMBL" id="JAGIOO010000001">
    <property type="protein sequence ID" value="MBP2474920.1"/>
    <property type="molecule type" value="Genomic_DNA"/>
</dbReference>
<protein>
    <submittedName>
        <fullName evidence="2">Uncharacterized protein</fullName>
    </submittedName>
</protein>
<sequence length="128" mass="12774">MPRLPCTQGSALGFGTGIVLTGVLAMLAADPLLALVLALVDVAVVSLLTTLPGALMIALQNWGLHVGFVTGHFGELRLDSYTEWVAALLAVVAVLASAVGAAGHAAPVLSGRAAPDRGRAGGPSPARS</sequence>
<feature type="transmembrane region" description="Helical" evidence="1">
    <location>
        <begin position="84"/>
        <end position="109"/>
    </location>
</feature>
<keyword evidence="1" id="KW-0472">Membrane</keyword>
<keyword evidence="1" id="KW-0812">Transmembrane</keyword>
<name>A0ABS5AEA2_9PSEU</name>
<proteinExistence type="predicted"/>
<keyword evidence="3" id="KW-1185">Reference proteome</keyword>
<dbReference type="RefSeq" id="WP_143342336.1">
    <property type="nucleotide sequence ID" value="NZ_JAGIOO010000001.1"/>
</dbReference>
<evidence type="ECO:0000313" key="2">
    <source>
        <dbReference type="EMBL" id="MBP2474920.1"/>
    </source>
</evidence>
<dbReference type="Proteomes" id="UP001519363">
    <property type="component" value="Unassembled WGS sequence"/>
</dbReference>
<accession>A0ABS5AEA2</accession>
<keyword evidence="1" id="KW-1133">Transmembrane helix</keyword>